<reference evidence="1 2" key="1">
    <citation type="submission" date="2022-02" db="EMBL/GenBank/DDBJ databases">
        <authorList>
            <person name="Min J."/>
        </authorList>
    </citation>
    <scope>NUCLEOTIDE SEQUENCE [LARGE SCALE GENOMIC DNA]</scope>
    <source>
        <strain evidence="1 2">GR10-1</strain>
    </source>
</reference>
<accession>A0ABS9SKJ4</accession>
<dbReference type="PANTHER" id="PTHR36849:SF1">
    <property type="entry name" value="CYTOPLASMIC PROTEIN"/>
    <property type="match status" value="1"/>
</dbReference>
<dbReference type="Pfam" id="PF22752">
    <property type="entry name" value="DUF488-N3i"/>
    <property type="match status" value="1"/>
</dbReference>
<dbReference type="Proteomes" id="UP001202248">
    <property type="component" value="Unassembled WGS sequence"/>
</dbReference>
<proteinExistence type="predicted"/>
<dbReference type="PANTHER" id="PTHR36849">
    <property type="entry name" value="CYTOPLASMIC PROTEIN-RELATED"/>
    <property type="match status" value="1"/>
</dbReference>
<evidence type="ECO:0000313" key="2">
    <source>
        <dbReference type="Proteomes" id="UP001202248"/>
    </source>
</evidence>
<comment type="caution">
    <text evidence="1">The sequence shown here is derived from an EMBL/GenBank/DDBJ whole genome shotgun (WGS) entry which is preliminary data.</text>
</comment>
<evidence type="ECO:0000313" key="1">
    <source>
        <dbReference type="EMBL" id="MCH5598875.1"/>
    </source>
</evidence>
<organism evidence="1 2">
    <name type="scientific">Niabella ginsengisoli</name>
    <dbReference type="NCBI Taxonomy" id="522298"/>
    <lineage>
        <taxon>Bacteria</taxon>
        <taxon>Pseudomonadati</taxon>
        <taxon>Bacteroidota</taxon>
        <taxon>Chitinophagia</taxon>
        <taxon>Chitinophagales</taxon>
        <taxon>Chitinophagaceae</taxon>
        <taxon>Niabella</taxon>
    </lineage>
</organism>
<sequence length="118" mass="13947">MKPSIKIKRAYADVSNDDGYRVLIDRLWPRGVTRKDLQINQWAKDIAPTSTLRKWFGHKPERWKEFQKDYLKELKVNKAADEFVKSNKAHAVITLIYAAKDEKHTHALVLQNFLEHKF</sequence>
<gene>
    <name evidence="1" type="ORF">MKP09_13645</name>
</gene>
<protein>
    <submittedName>
        <fullName evidence="1">DUF488 family protein</fullName>
    </submittedName>
</protein>
<name>A0ABS9SKJ4_9BACT</name>
<dbReference type="RefSeq" id="WP_240830543.1">
    <property type="nucleotide sequence ID" value="NZ_JAKWBL010000002.1"/>
</dbReference>
<dbReference type="EMBL" id="JAKWBL010000002">
    <property type="protein sequence ID" value="MCH5598875.1"/>
    <property type="molecule type" value="Genomic_DNA"/>
</dbReference>
<keyword evidence="2" id="KW-1185">Reference proteome</keyword>
<dbReference type="InterPro" id="IPR052552">
    <property type="entry name" value="YeaO-like"/>
</dbReference>